<evidence type="ECO:0000256" key="1">
    <source>
        <dbReference type="SAM" id="MobiDB-lite"/>
    </source>
</evidence>
<dbReference type="EMBL" id="JAADJZ010000017">
    <property type="protein sequence ID" value="KAF2868897.1"/>
    <property type="molecule type" value="Genomic_DNA"/>
</dbReference>
<evidence type="ECO:0000313" key="2">
    <source>
        <dbReference type="EMBL" id="KAF2868897.1"/>
    </source>
</evidence>
<sequence length="185" mass="19683">MALRVSTPTALRLTFSAAASGRPMVSLRVSVRATAGLDGGYAASGAVDSPVGEPEPPMWQSRSVVVPCTRLPDNVRGRKARRCVSHSTASGLGARAAAAIGWDAASRAFYKRSWATVWSWDAFLTRRLRSWRPGAGLAERGKHATPAAKPRRGSCGNSARRREAIAGADALRRVCGRRSGKSLVE</sequence>
<proteinExistence type="predicted"/>
<feature type="region of interest" description="Disordered" evidence="1">
    <location>
        <begin position="137"/>
        <end position="160"/>
    </location>
</feature>
<accession>A0A7C8I280</accession>
<keyword evidence="3" id="KW-1185">Reference proteome</keyword>
<organism evidence="2 3">
    <name type="scientific">Massariosphaeria phaeospora</name>
    <dbReference type="NCBI Taxonomy" id="100035"/>
    <lineage>
        <taxon>Eukaryota</taxon>
        <taxon>Fungi</taxon>
        <taxon>Dikarya</taxon>
        <taxon>Ascomycota</taxon>
        <taxon>Pezizomycotina</taxon>
        <taxon>Dothideomycetes</taxon>
        <taxon>Pleosporomycetidae</taxon>
        <taxon>Pleosporales</taxon>
        <taxon>Pleosporales incertae sedis</taxon>
        <taxon>Massariosphaeria</taxon>
    </lineage>
</organism>
<reference evidence="2 3" key="1">
    <citation type="submission" date="2020-01" db="EMBL/GenBank/DDBJ databases">
        <authorList>
            <consortium name="DOE Joint Genome Institute"/>
            <person name="Haridas S."/>
            <person name="Albert R."/>
            <person name="Binder M."/>
            <person name="Bloem J."/>
            <person name="Labutti K."/>
            <person name="Salamov A."/>
            <person name="Andreopoulos B."/>
            <person name="Baker S.E."/>
            <person name="Barry K."/>
            <person name="Bills G."/>
            <person name="Bluhm B.H."/>
            <person name="Cannon C."/>
            <person name="Castanera R."/>
            <person name="Culley D.E."/>
            <person name="Daum C."/>
            <person name="Ezra D."/>
            <person name="Gonzalez J.B."/>
            <person name="Henrissat B."/>
            <person name="Kuo A."/>
            <person name="Liang C."/>
            <person name="Lipzen A."/>
            <person name="Lutzoni F."/>
            <person name="Magnuson J."/>
            <person name="Mondo S."/>
            <person name="Nolan M."/>
            <person name="Ohm R."/>
            <person name="Pangilinan J."/>
            <person name="Park H.-J.H."/>
            <person name="Ramirez L."/>
            <person name="Alfaro M."/>
            <person name="Sun H."/>
            <person name="Tritt A."/>
            <person name="Yoshinaga Y."/>
            <person name="Zwiers L.-H.L."/>
            <person name="Turgeon B.G."/>
            <person name="Goodwin S.B."/>
            <person name="Spatafora J.W."/>
            <person name="Crous P.W."/>
            <person name="Grigoriev I.V."/>
        </authorList>
    </citation>
    <scope>NUCLEOTIDE SEQUENCE [LARGE SCALE GENOMIC DNA]</scope>
    <source>
        <strain evidence="2 3">CBS 611.86</strain>
    </source>
</reference>
<protein>
    <submittedName>
        <fullName evidence="2">Uncharacterized protein</fullName>
    </submittedName>
</protein>
<comment type="caution">
    <text evidence="2">The sequence shown here is derived from an EMBL/GenBank/DDBJ whole genome shotgun (WGS) entry which is preliminary data.</text>
</comment>
<evidence type="ECO:0000313" key="3">
    <source>
        <dbReference type="Proteomes" id="UP000481861"/>
    </source>
</evidence>
<dbReference type="AlphaFoldDB" id="A0A7C8I280"/>
<dbReference type="Proteomes" id="UP000481861">
    <property type="component" value="Unassembled WGS sequence"/>
</dbReference>
<gene>
    <name evidence="2" type="ORF">BDV95DRAFT_106042</name>
</gene>
<name>A0A7C8I280_9PLEO</name>